<dbReference type="GO" id="GO:0015833">
    <property type="term" value="P:peptide transport"/>
    <property type="evidence" value="ECO:0007669"/>
    <property type="project" value="TreeGrafter"/>
</dbReference>
<keyword evidence="4" id="KW-1185">Reference proteome</keyword>
<reference evidence="3 4" key="1">
    <citation type="submission" date="2015-04" db="EMBL/GenBank/DDBJ databases">
        <title>Complete Genome Sequence of Kosmotoga pacifica SLHLJ1.</title>
        <authorList>
            <person name="Jiang L.J."/>
            <person name="Shao Z.Z."/>
            <person name="Jebbar M."/>
        </authorList>
    </citation>
    <scope>NUCLEOTIDE SEQUENCE [LARGE SCALE GENOMIC DNA]</scope>
    <source>
        <strain evidence="3 4">SLHLJ1</strain>
    </source>
</reference>
<dbReference type="InterPro" id="IPR039424">
    <property type="entry name" value="SBP_5"/>
</dbReference>
<dbReference type="Gene3D" id="3.40.190.10">
    <property type="entry name" value="Periplasmic binding protein-like II"/>
    <property type="match status" value="1"/>
</dbReference>
<evidence type="ECO:0000259" key="2">
    <source>
        <dbReference type="Pfam" id="PF00496"/>
    </source>
</evidence>
<dbReference type="InterPro" id="IPR000914">
    <property type="entry name" value="SBP_5_dom"/>
</dbReference>
<dbReference type="Gene3D" id="3.90.76.10">
    <property type="entry name" value="Dipeptide-binding Protein, Domain 1"/>
    <property type="match status" value="1"/>
</dbReference>
<dbReference type="PIRSF" id="PIRSF002741">
    <property type="entry name" value="MppA"/>
    <property type="match status" value="1"/>
</dbReference>
<dbReference type="InterPro" id="IPR030678">
    <property type="entry name" value="Peptide/Ni-bd"/>
</dbReference>
<dbReference type="CDD" id="cd08512">
    <property type="entry name" value="PBP2_NikA_DppA_OppA_like_7"/>
    <property type="match status" value="1"/>
</dbReference>
<dbReference type="PANTHER" id="PTHR30290:SF34">
    <property type="entry name" value="ABC TRANSPORTER, PERIPLASMIC OLIGO-PEPTIDE BINDING PROTEIN, PUTATIVE-RELATED"/>
    <property type="match status" value="1"/>
</dbReference>
<dbReference type="RefSeq" id="WP_047754167.1">
    <property type="nucleotide sequence ID" value="NZ_CP011232.1"/>
</dbReference>
<evidence type="ECO:0000313" key="3">
    <source>
        <dbReference type="EMBL" id="AKI97032.1"/>
    </source>
</evidence>
<dbReference type="OrthoDB" id="39920at2"/>
<dbReference type="STRING" id="1330330.IX53_03440"/>
<gene>
    <name evidence="3" type="ORF">IX53_03440</name>
</gene>
<dbReference type="GO" id="GO:0042597">
    <property type="term" value="C:periplasmic space"/>
    <property type="evidence" value="ECO:0007669"/>
    <property type="project" value="UniProtKB-ARBA"/>
</dbReference>
<dbReference type="Pfam" id="PF00496">
    <property type="entry name" value="SBP_bac_5"/>
    <property type="match status" value="1"/>
</dbReference>
<dbReference type="EMBL" id="CP011232">
    <property type="protein sequence ID" value="AKI97032.1"/>
    <property type="molecule type" value="Genomic_DNA"/>
</dbReference>
<evidence type="ECO:0000313" key="4">
    <source>
        <dbReference type="Proteomes" id="UP000035159"/>
    </source>
</evidence>
<sequence>MKKVLLLVLSVLLVSAIAFSFDPETFITLTIGEPETLDPHYCYETAGGGVILNVYDNLIKYKGDSVTEFEPMISTEVPTLENGLIQDGGTKYVFPIREGVKFHTGNVLTPYDVEYSFERGILFDPAGGPMWMIIEALSGGDYASLEDWFEAWSGMAYSDAVDENREPTSEEAKAKLIAFYNEVIDPLIEVDGNNVVFTLHGPFAPFMWIISHYAGWSAILDSTWAKENGAWDGNADGWWKWHDLQPEETPFHSVDAGSGPFKVVEWDRAQQKVILERFDEYWRGPAKLKTVIIWGIDEYSTRKAMLEAGDADIVYVPTQYKDQVVGMPGVRIIDGYPTSAITSFHFNWSIDPSSPYIGSGQLDGNGIPPDFFSDVHVRKAFYYCYDGQKFIDEILGGYGKLVPTDLPEGYLGYDETLPVPELNLTAAASEFQQAFNGELWEKGFTLTLLYNTGNEARQTAAEMFKFYIESLNPKFHIDVQGVDWLTYFNAQRDGLMPAFILGWLADYPDPHNFLATFYASYGIYASRQGTAFVEFAKANIDELINAAVTETDPAKREELYKEIQQIAVDNTLSVPLYMPLGFHVERDWVQGWYPHPMRSGTNYYELSKSQ</sequence>
<accession>A0A0G2Z662</accession>
<dbReference type="PANTHER" id="PTHR30290">
    <property type="entry name" value="PERIPLASMIC BINDING COMPONENT OF ABC TRANSPORTER"/>
    <property type="match status" value="1"/>
</dbReference>
<name>A0A0G2Z662_9BACT</name>
<dbReference type="Gene3D" id="3.10.105.10">
    <property type="entry name" value="Dipeptide-binding Protein, Domain 3"/>
    <property type="match status" value="1"/>
</dbReference>
<feature type="domain" description="Solute-binding protein family 5" evidence="2">
    <location>
        <begin position="85"/>
        <end position="523"/>
    </location>
</feature>
<feature type="chain" id="PRO_5002550908" evidence="1">
    <location>
        <begin position="21"/>
        <end position="610"/>
    </location>
</feature>
<dbReference type="SUPFAM" id="SSF53850">
    <property type="entry name" value="Periplasmic binding protein-like II"/>
    <property type="match status" value="1"/>
</dbReference>
<feature type="signal peptide" evidence="1">
    <location>
        <begin position="1"/>
        <end position="20"/>
    </location>
</feature>
<dbReference type="AlphaFoldDB" id="A0A0G2Z662"/>
<proteinExistence type="predicted"/>
<dbReference type="GO" id="GO:0043190">
    <property type="term" value="C:ATP-binding cassette (ABC) transporter complex"/>
    <property type="evidence" value="ECO:0007669"/>
    <property type="project" value="InterPro"/>
</dbReference>
<organism evidence="3 4">
    <name type="scientific">Kosmotoga pacifica</name>
    <dbReference type="NCBI Taxonomy" id="1330330"/>
    <lineage>
        <taxon>Bacteria</taxon>
        <taxon>Thermotogati</taxon>
        <taxon>Thermotogota</taxon>
        <taxon>Thermotogae</taxon>
        <taxon>Kosmotogales</taxon>
        <taxon>Kosmotogaceae</taxon>
        <taxon>Kosmotoga</taxon>
    </lineage>
</organism>
<dbReference type="KEGG" id="kpf:IX53_03440"/>
<dbReference type="PATRIC" id="fig|1330330.3.peg.687"/>
<protein>
    <submittedName>
        <fullName evidence="3">Peptide ABC transporter substrate-binding protein</fullName>
    </submittedName>
</protein>
<evidence type="ECO:0000256" key="1">
    <source>
        <dbReference type="SAM" id="SignalP"/>
    </source>
</evidence>
<dbReference type="GO" id="GO:1904680">
    <property type="term" value="F:peptide transmembrane transporter activity"/>
    <property type="evidence" value="ECO:0007669"/>
    <property type="project" value="TreeGrafter"/>
</dbReference>
<keyword evidence="1" id="KW-0732">Signal</keyword>
<dbReference type="Proteomes" id="UP000035159">
    <property type="component" value="Chromosome"/>
</dbReference>